<feature type="signal peptide" evidence="1">
    <location>
        <begin position="1"/>
        <end position="19"/>
    </location>
</feature>
<sequence>MLAPIAAITATLTLGAAPAASSLDALARVYDENSHVLAEAHFASAGDTFHVTKQSADGGRAYVQYKYIRADGTFQSGTHRGRDTVGVTVTFDHDFGENRKVLFRVCVEAAGDDHCSGTGDGENWTIGYA</sequence>
<protein>
    <recommendedName>
        <fullName evidence="4">Secreted protein</fullName>
    </recommendedName>
</protein>
<dbReference type="OrthoDB" id="3296965at2"/>
<evidence type="ECO:0008006" key="4">
    <source>
        <dbReference type="Google" id="ProtNLM"/>
    </source>
</evidence>
<evidence type="ECO:0000313" key="2">
    <source>
        <dbReference type="EMBL" id="BAL88893.1"/>
    </source>
</evidence>
<evidence type="ECO:0000313" key="3">
    <source>
        <dbReference type="Proteomes" id="UP000007882"/>
    </source>
</evidence>
<name>I0H7A6_ACTM4</name>
<dbReference type="Proteomes" id="UP000007882">
    <property type="component" value="Chromosome"/>
</dbReference>
<dbReference type="HOGENOM" id="CLU_1944100_0_0_11"/>
<evidence type="ECO:0000256" key="1">
    <source>
        <dbReference type="SAM" id="SignalP"/>
    </source>
</evidence>
<dbReference type="PATRIC" id="fig|512565.3.peg.3664"/>
<reference evidence="2 3" key="1">
    <citation type="submission" date="2012-02" db="EMBL/GenBank/DDBJ databases">
        <title>Complete genome sequence of Actinoplanes missouriensis 431 (= NBRC 102363).</title>
        <authorList>
            <person name="Ohnishi Y."/>
            <person name="Ishikawa J."/>
            <person name="Sekine M."/>
            <person name="Hosoyama A."/>
            <person name="Harada T."/>
            <person name="Narita H."/>
            <person name="Hata T."/>
            <person name="Konno Y."/>
            <person name="Tutikane K."/>
            <person name="Fujita N."/>
            <person name="Horinouchi S."/>
            <person name="Hayakawa M."/>
        </authorList>
    </citation>
    <scope>NUCLEOTIDE SEQUENCE [LARGE SCALE GENOMIC DNA]</scope>
    <source>
        <strain evidence="3">ATCC 14538 / DSM 43046 / CBS 188.64 / JCM 3121 / NBRC 102363 / NCIMB 12654 / NRRL B-3342 / UNCC 431</strain>
    </source>
</reference>
<proteinExistence type="predicted"/>
<organism evidence="2 3">
    <name type="scientific">Actinoplanes missouriensis (strain ATCC 14538 / DSM 43046 / CBS 188.64 / JCM 3121 / NBRC 102363 / NCIMB 12654 / NRRL B-3342 / UNCC 431)</name>
    <dbReference type="NCBI Taxonomy" id="512565"/>
    <lineage>
        <taxon>Bacteria</taxon>
        <taxon>Bacillati</taxon>
        <taxon>Actinomycetota</taxon>
        <taxon>Actinomycetes</taxon>
        <taxon>Micromonosporales</taxon>
        <taxon>Micromonosporaceae</taxon>
        <taxon>Actinoplanes</taxon>
    </lineage>
</organism>
<dbReference type="RefSeq" id="WP_014443787.1">
    <property type="nucleotide sequence ID" value="NC_017093.1"/>
</dbReference>
<dbReference type="EMBL" id="AP012319">
    <property type="protein sequence ID" value="BAL88893.1"/>
    <property type="molecule type" value="Genomic_DNA"/>
</dbReference>
<dbReference type="STRING" id="512565.AMIS_36730"/>
<keyword evidence="1" id="KW-0732">Signal</keyword>
<gene>
    <name evidence="2" type="ordered locus">AMIS_36730</name>
</gene>
<keyword evidence="3" id="KW-1185">Reference proteome</keyword>
<feature type="chain" id="PRO_5003628643" description="Secreted protein" evidence="1">
    <location>
        <begin position="20"/>
        <end position="129"/>
    </location>
</feature>
<dbReference type="KEGG" id="ams:AMIS_36730"/>
<accession>I0H7A6</accession>
<dbReference type="AlphaFoldDB" id="I0H7A6"/>